<dbReference type="HOGENOM" id="CLU_021192_4_1_1"/>
<feature type="chain" id="PRO_5003013743" evidence="1">
    <location>
        <begin position="32"/>
        <end position="406"/>
    </location>
</feature>
<feature type="signal peptide" evidence="1">
    <location>
        <begin position="1"/>
        <end position="31"/>
    </location>
</feature>
<dbReference type="RefSeq" id="XP_002997099.1">
    <property type="nucleotide sequence ID" value="XM_002997053.1"/>
</dbReference>
<evidence type="ECO:0000313" key="3">
    <source>
        <dbReference type="Proteomes" id="UP000006643"/>
    </source>
</evidence>
<protein>
    <submittedName>
        <fullName evidence="2">Secreted RxLR effector peptide protein, putative</fullName>
    </submittedName>
</protein>
<gene>
    <name evidence="2" type="ORF">PITG_19307</name>
</gene>
<evidence type="ECO:0000313" key="2">
    <source>
        <dbReference type="EMBL" id="EEY69687.1"/>
    </source>
</evidence>
<dbReference type="eggNOG" id="ENOG502TJYZ">
    <property type="taxonomic scope" value="Eukaryota"/>
</dbReference>
<keyword evidence="1" id="KW-0732">Signal</keyword>
<keyword evidence="3" id="KW-1185">Reference proteome</keyword>
<reference evidence="3" key="1">
    <citation type="journal article" date="2009" name="Nature">
        <title>Genome sequence and analysis of the Irish potato famine pathogen Phytophthora infestans.</title>
        <authorList>
            <consortium name="The Broad Institute Genome Sequencing Platform"/>
            <person name="Haas B.J."/>
            <person name="Kamoun S."/>
            <person name="Zody M.C."/>
            <person name="Jiang R.H."/>
            <person name="Handsaker R.E."/>
            <person name="Cano L.M."/>
            <person name="Grabherr M."/>
            <person name="Kodira C.D."/>
            <person name="Raffaele S."/>
            <person name="Torto-Alalibo T."/>
            <person name="Bozkurt T.O."/>
            <person name="Ah-Fong A.M."/>
            <person name="Alvarado L."/>
            <person name="Anderson V.L."/>
            <person name="Armstrong M.R."/>
            <person name="Avrova A."/>
            <person name="Baxter L."/>
            <person name="Beynon J."/>
            <person name="Boevink P.C."/>
            <person name="Bollmann S.R."/>
            <person name="Bos J.I."/>
            <person name="Bulone V."/>
            <person name="Cai G."/>
            <person name="Cakir C."/>
            <person name="Carrington J.C."/>
            <person name="Chawner M."/>
            <person name="Conti L."/>
            <person name="Costanzo S."/>
            <person name="Ewan R."/>
            <person name="Fahlgren N."/>
            <person name="Fischbach M.A."/>
            <person name="Fugelstad J."/>
            <person name="Gilroy E.M."/>
            <person name="Gnerre S."/>
            <person name="Green P.J."/>
            <person name="Grenville-Briggs L.J."/>
            <person name="Griffith J."/>
            <person name="Grunwald N.J."/>
            <person name="Horn K."/>
            <person name="Horner N.R."/>
            <person name="Hu C.H."/>
            <person name="Huitema E."/>
            <person name="Jeong D.H."/>
            <person name="Jones A.M."/>
            <person name="Jones J.D."/>
            <person name="Jones R.W."/>
            <person name="Karlsson E.K."/>
            <person name="Kunjeti S.G."/>
            <person name="Lamour K."/>
            <person name="Liu Z."/>
            <person name="Ma L."/>
            <person name="Maclean D."/>
            <person name="Chibucos M.C."/>
            <person name="McDonald H."/>
            <person name="McWalters J."/>
            <person name="Meijer H.J."/>
            <person name="Morgan W."/>
            <person name="Morris P.F."/>
            <person name="Munro C.A."/>
            <person name="O'Neill K."/>
            <person name="Ospina-Giraldo M."/>
            <person name="Pinzon A."/>
            <person name="Pritchard L."/>
            <person name="Ramsahoye B."/>
            <person name="Ren Q."/>
            <person name="Restrepo S."/>
            <person name="Roy S."/>
            <person name="Sadanandom A."/>
            <person name="Savidor A."/>
            <person name="Schornack S."/>
            <person name="Schwartz D.C."/>
            <person name="Schumann U.D."/>
            <person name="Schwessinger B."/>
            <person name="Seyer L."/>
            <person name="Sharpe T."/>
            <person name="Silvar C."/>
            <person name="Song J."/>
            <person name="Studholme D.J."/>
            <person name="Sykes S."/>
            <person name="Thines M."/>
            <person name="van de Vondervoort P.J."/>
            <person name="Phuntumart V."/>
            <person name="Wawra S."/>
            <person name="Weide R."/>
            <person name="Win J."/>
            <person name="Young C."/>
            <person name="Zhou S."/>
            <person name="Fry W."/>
            <person name="Meyers B.C."/>
            <person name="van West P."/>
            <person name="Ristaino J."/>
            <person name="Govers F."/>
            <person name="Birch P.R."/>
            <person name="Whisson S.C."/>
            <person name="Judelson H.S."/>
            <person name="Nusbaum C."/>
        </authorList>
    </citation>
    <scope>NUCLEOTIDE SEQUENCE [LARGE SCALE GENOMIC DNA]</scope>
    <source>
        <strain evidence="3">T30-4</strain>
    </source>
</reference>
<evidence type="ECO:0000256" key="1">
    <source>
        <dbReference type="SAM" id="SignalP"/>
    </source>
</evidence>
<name>D0NZX1_PHYIT</name>
<dbReference type="AlphaFoldDB" id="D0NZX1"/>
<dbReference type="VEuPathDB" id="FungiDB:PITG_19307"/>
<dbReference type="GeneID" id="9467300"/>
<dbReference type="OrthoDB" id="98185at2759"/>
<proteinExistence type="predicted"/>
<dbReference type="InParanoid" id="D0NZX1"/>
<dbReference type="OMA" id="SRWTDFI"/>
<organism evidence="2 3">
    <name type="scientific">Phytophthora infestans (strain T30-4)</name>
    <name type="common">Potato late blight agent</name>
    <dbReference type="NCBI Taxonomy" id="403677"/>
    <lineage>
        <taxon>Eukaryota</taxon>
        <taxon>Sar</taxon>
        <taxon>Stramenopiles</taxon>
        <taxon>Oomycota</taxon>
        <taxon>Peronosporomycetes</taxon>
        <taxon>Peronosporales</taxon>
        <taxon>Peronosporaceae</taxon>
        <taxon>Phytophthora</taxon>
    </lineage>
</organism>
<dbReference type="EMBL" id="DS028206">
    <property type="protein sequence ID" value="EEY69687.1"/>
    <property type="molecule type" value="Genomic_DNA"/>
</dbReference>
<dbReference type="KEGG" id="pif:PITG_19307"/>
<accession>D0NZX1</accession>
<dbReference type="Proteomes" id="UP000006643">
    <property type="component" value="Unassembled WGS sequence"/>
</dbReference>
<sequence length="406" mass="45271">MFSATLVVQCSFLRWILLSIVAALACTPATSVSMKVAHSTQNTIARDLDFALQRFLRSEDIKRPGEEIGNLEERAPAIIASETPLIRKFVQNIKLRLGKQSPGDAFKTLELDHLGTNLFKSPDFSKWVKFVTKGNKNDPDMAIYTTLAARYPDETLVTMLAAAKKIDSTKDIAMKLEGAQVMNWIAKKRSPDDVFKILALDQIGEMGITSHAFSRWTDFIGKASTEKLEVVVYKSLRARYSDQALAKMIAAANEVGSTKALATKLEGVQQTRWKDSHASVDYVFKTVKLDETRTKIFESPLLSAWTNYVASIQPDNPNGIILAKLSSQFKGFSTLPKMIEAATKVSSTKKLANELRSVQFKNWLTQGLTPKKVTKDLGVTNTNGLDKKLSNDYRKFYRKAITKAMN</sequence>